<evidence type="ECO:0000313" key="1">
    <source>
        <dbReference type="EMBL" id="KAF2483723.1"/>
    </source>
</evidence>
<dbReference type="EMBL" id="MU001635">
    <property type="protein sequence ID" value="KAF2483723.1"/>
    <property type="molecule type" value="Genomic_DNA"/>
</dbReference>
<protein>
    <submittedName>
        <fullName evidence="1">ASST-domain-containing protein</fullName>
    </submittedName>
</protein>
<dbReference type="InterPro" id="IPR053143">
    <property type="entry name" value="Arylsulfate_ST"/>
</dbReference>
<gene>
    <name evidence="1" type="ORF">BDY17DRAFT_242601</name>
</gene>
<keyword evidence="2" id="KW-1185">Reference proteome</keyword>
<reference evidence="1" key="1">
    <citation type="journal article" date="2020" name="Stud. Mycol.">
        <title>101 Dothideomycetes genomes: a test case for predicting lifestyles and emergence of pathogens.</title>
        <authorList>
            <person name="Haridas S."/>
            <person name="Albert R."/>
            <person name="Binder M."/>
            <person name="Bloem J."/>
            <person name="Labutti K."/>
            <person name="Salamov A."/>
            <person name="Andreopoulos B."/>
            <person name="Baker S."/>
            <person name="Barry K."/>
            <person name="Bills G."/>
            <person name="Bluhm B."/>
            <person name="Cannon C."/>
            <person name="Castanera R."/>
            <person name="Culley D."/>
            <person name="Daum C."/>
            <person name="Ezra D."/>
            <person name="Gonzalez J."/>
            <person name="Henrissat B."/>
            <person name="Kuo A."/>
            <person name="Liang C."/>
            <person name="Lipzen A."/>
            <person name="Lutzoni F."/>
            <person name="Magnuson J."/>
            <person name="Mondo S."/>
            <person name="Nolan M."/>
            <person name="Ohm R."/>
            <person name="Pangilinan J."/>
            <person name="Park H.-J."/>
            <person name="Ramirez L."/>
            <person name="Alfaro M."/>
            <person name="Sun H."/>
            <person name="Tritt A."/>
            <person name="Yoshinaga Y."/>
            <person name="Zwiers L.-H."/>
            <person name="Turgeon B."/>
            <person name="Goodwin S."/>
            <person name="Spatafora J."/>
            <person name="Crous P."/>
            <person name="Grigoriev I."/>
        </authorList>
    </citation>
    <scope>NUCLEOTIDE SEQUENCE</scope>
    <source>
        <strain evidence="1">CBS 113389</strain>
    </source>
</reference>
<dbReference type="Pfam" id="PF14269">
    <property type="entry name" value="Arylsulfotran_2"/>
    <property type="match status" value="1"/>
</dbReference>
<organism evidence="1 2">
    <name type="scientific">Neohortaea acidophila</name>
    <dbReference type="NCBI Taxonomy" id="245834"/>
    <lineage>
        <taxon>Eukaryota</taxon>
        <taxon>Fungi</taxon>
        <taxon>Dikarya</taxon>
        <taxon>Ascomycota</taxon>
        <taxon>Pezizomycotina</taxon>
        <taxon>Dothideomycetes</taxon>
        <taxon>Dothideomycetidae</taxon>
        <taxon>Mycosphaerellales</taxon>
        <taxon>Teratosphaeriaceae</taxon>
        <taxon>Neohortaea</taxon>
    </lineage>
</organism>
<proteinExistence type="predicted"/>
<dbReference type="AlphaFoldDB" id="A0A6A6PW62"/>
<dbReference type="PANTHER" id="PTHR35340">
    <property type="entry name" value="PQQ ENZYME REPEAT PROTEIN-RELATED"/>
    <property type="match status" value="1"/>
</dbReference>
<feature type="non-terminal residue" evidence="1">
    <location>
        <position position="1"/>
    </location>
</feature>
<dbReference type="PANTHER" id="PTHR35340:SF5">
    <property type="entry name" value="ASST-DOMAIN-CONTAINING PROTEIN"/>
    <property type="match status" value="1"/>
</dbReference>
<dbReference type="Proteomes" id="UP000799767">
    <property type="component" value="Unassembled WGS sequence"/>
</dbReference>
<dbReference type="RefSeq" id="XP_033590293.1">
    <property type="nucleotide sequence ID" value="XM_033730386.1"/>
</dbReference>
<feature type="non-terminal residue" evidence="1">
    <location>
        <position position="491"/>
    </location>
</feature>
<evidence type="ECO:0000313" key="2">
    <source>
        <dbReference type="Proteomes" id="UP000799767"/>
    </source>
</evidence>
<dbReference type="InterPro" id="IPR039535">
    <property type="entry name" value="ASST-like"/>
</dbReference>
<dbReference type="GeneID" id="54471388"/>
<sequence length="491" mass="55774">GSYPLQDFKTLENVQVPVTKFLQWSEQCDDGLLYFLTPRGSPIKNQSGPVILNSRGELIWTRHFDNVGSEPYNFGVQSYQGEDHLTFWVGEDMVHGHGTGYNYILNSAYEVVDTIGTMDNSMPDLHEFSITDNATALVSVYDGVRRVQDSVYFWDCSIREIDLQTRQLRWEWRASDHVDAEETYQPIRTQGTPNKPFDWFHINSAQKDELGNYLFSSRYLHSVLYVDGRTKETIWRLGGKKNSFMDLSGGNATNFAYQHDARLHPTDTFPKLYRPPPERPGFTTKLLTFEVDKTQFFPMSDLDIEKVLANNGSDPNFTVRVVMSYENPTRIHSISQGNVQLIPQGRGEDPKVLVGYGHTAAWTEFAANGTVLCDVRFAANGYQDKHVLSYMSYRVHKLPWTGKPKWKPTVVVDADTLYVSWMGATDVGGWAVEFSSSGETAWWETLRVRKTRFEESIAIPDGVGIGRYIRVVALDEHGARMANGISNAVDR</sequence>
<accession>A0A6A6PW62</accession>
<dbReference type="OrthoDB" id="5427350at2759"/>
<name>A0A6A6PW62_9PEZI</name>